<comment type="caution">
    <text evidence="3">The sequence shown here is derived from an EMBL/GenBank/DDBJ whole genome shotgun (WGS) entry which is preliminary data.</text>
</comment>
<keyword evidence="2" id="KW-0472">Membrane</keyword>
<evidence type="ECO:0000256" key="1">
    <source>
        <dbReference type="SAM" id="MobiDB-lite"/>
    </source>
</evidence>
<feature type="region of interest" description="Disordered" evidence="1">
    <location>
        <begin position="325"/>
        <end position="353"/>
    </location>
</feature>
<feature type="region of interest" description="Disordered" evidence="1">
    <location>
        <begin position="227"/>
        <end position="252"/>
    </location>
</feature>
<evidence type="ECO:0000313" key="3">
    <source>
        <dbReference type="EMBL" id="KAK3485166.1"/>
    </source>
</evidence>
<dbReference type="RefSeq" id="XP_062688070.1">
    <property type="nucleotide sequence ID" value="XM_062839839.1"/>
</dbReference>
<reference evidence="3 4" key="1">
    <citation type="journal article" date="2023" name="Mol. Phylogenet. Evol.">
        <title>Genome-scale phylogeny and comparative genomics of the fungal order Sordariales.</title>
        <authorList>
            <person name="Hensen N."/>
            <person name="Bonometti L."/>
            <person name="Westerberg I."/>
            <person name="Brannstrom I.O."/>
            <person name="Guillou S."/>
            <person name="Cros-Aarteil S."/>
            <person name="Calhoun S."/>
            <person name="Haridas S."/>
            <person name="Kuo A."/>
            <person name="Mondo S."/>
            <person name="Pangilinan J."/>
            <person name="Riley R."/>
            <person name="LaButti K."/>
            <person name="Andreopoulos B."/>
            <person name="Lipzen A."/>
            <person name="Chen C."/>
            <person name="Yan M."/>
            <person name="Daum C."/>
            <person name="Ng V."/>
            <person name="Clum A."/>
            <person name="Steindorff A."/>
            <person name="Ohm R.A."/>
            <person name="Martin F."/>
            <person name="Silar P."/>
            <person name="Natvig D.O."/>
            <person name="Lalanne C."/>
            <person name="Gautier V."/>
            <person name="Ament-Velasquez S.L."/>
            <person name="Kruys A."/>
            <person name="Hutchinson M.I."/>
            <person name="Powell A.J."/>
            <person name="Barry K."/>
            <person name="Miller A.N."/>
            <person name="Grigoriev I.V."/>
            <person name="Debuchy R."/>
            <person name="Gladieux P."/>
            <person name="Hiltunen Thoren M."/>
            <person name="Johannesson H."/>
        </authorList>
    </citation>
    <scope>NUCLEOTIDE SEQUENCE [LARGE SCALE GENOMIC DNA]</scope>
    <source>
        <strain evidence="3 4">FGSC 10403</strain>
    </source>
</reference>
<dbReference type="GeneID" id="87877461"/>
<dbReference type="PANTHER" id="PTHR16861">
    <property type="entry name" value="GLYCOPROTEIN 38"/>
    <property type="match status" value="1"/>
</dbReference>
<dbReference type="Proteomes" id="UP001285908">
    <property type="component" value="Unassembled WGS sequence"/>
</dbReference>
<keyword evidence="2" id="KW-0812">Transmembrane</keyword>
<gene>
    <name evidence="3" type="ORF">B0T23DRAFT_423747</name>
</gene>
<sequence>MRFPSSSYGQTSLNVLFGRADVCDEAFPGEGASTDFCSPSNTLCCVRKGQQYPACESGIGKGWCCTGTGSSNCYVDQASACDEPNAVPCTNLKKGVSKACCPRLTSCSDGYEASEEFVRSTLSESGKVSTVTLSPSSSSSSTSTTISSSSSRAAGTVSTQSSESTPLPGIPVPSSTTPAQQGPSPTPESSPAISTGAIAGICVSVTLACALVAVLIWIVLRLRRKAAAEKSPAPSDSNQSGSDQDTRRDVGSPLVELPHTHTYSEAPGDSRPYSYVVRQNVVEYYKPMELMTQRVMPVELQGDAQMGAPGQWQEQQQYGPLEIMANPRGSGEIRTPRAELAAPTPRAELGTST</sequence>
<evidence type="ECO:0000313" key="4">
    <source>
        <dbReference type="Proteomes" id="UP001285908"/>
    </source>
</evidence>
<feature type="compositionally biased region" description="Polar residues" evidence="1">
    <location>
        <begin position="234"/>
        <end position="243"/>
    </location>
</feature>
<evidence type="ECO:0000256" key="2">
    <source>
        <dbReference type="SAM" id="Phobius"/>
    </source>
</evidence>
<dbReference type="AlphaFoldDB" id="A0AAJ0HYD0"/>
<accession>A0AAJ0HYD0</accession>
<keyword evidence="2" id="KW-1133">Transmembrane helix</keyword>
<feature type="compositionally biased region" description="Low complexity" evidence="1">
    <location>
        <begin position="129"/>
        <end position="151"/>
    </location>
</feature>
<feature type="transmembrane region" description="Helical" evidence="2">
    <location>
        <begin position="197"/>
        <end position="220"/>
    </location>
</feature>
<dbReference type="EMBL" id="JAULSX010000010">
    <property type="protein sequence ID" value="KAK3485166.1"/>
    <property type="molecule type" value="Genomic_DNA"/>
</dbReference>
<feature type="compositionally biased region" description="Polar residues" evidence="1">
    <location>
        <begin position="173"/>
        <end position="192"/>
    </location>
</feature>
<protein>
    <submittedName>
        <fullName evidence="3">Uncharacterized protein</fullName>
    </submittedName>
</protein>
<dbReference type="PANTHER" id="PTHR16861:SF4">
    <property type="entry name" value="SH3 DOMAIN PROTEIN (AFU_ORTHOLOGUE AFUA_1G13610)"/>
    <property type="match status" value="1"/>
</dbReference>
<feature type="compositionally biased region" description="Polar residues" evidence="1">
    <location>
        <begin position="152"/>
        <end position="165"/>
    </location>
</feature>
<organism evidence="3 4">
    <name type="scientific">Neurospora hispaniola</name>
    <dbReference type="NCBI Taxonomy" id="588809"/>
    <lineage>
        <taxon>Eukaryota</taxon>
        <taxon>Fungi</taxon>
        <taxon>Dikarya</taxon>
        <taxon>Ascomycota</taxon>
        <taxon>Pezizomycotina</taxon>
        <taxon>Sordariomycetes</taxon>
        <taxon>Sordariomycetidae</taxon>
        <taxon>Sordariales</taxon>
        <taxon>Sordariaceae</taxon>
        <taxon>Neurospora</taxon>
    </lineage>
</organism>
<feature type="region of interest" description="Disordered" evidence="1">
    <location>
        <begin position="129"/>
        <end position="192"/>
    </location>
</feature>
<proteinExistence type="predicted"/>
<name>A0AAJ0HYD0_9PEZI</name>
<keyword evidence="4" id="KW-1185">Reference proteome</keyword>